<reference evidence="3" key="1">
    <citation type="journal article" date="2014" name="Nucleic Acids Res.">
        <title>The evolutionary dynamics of variant antigen genes in Babesia reveal a history of genomic innovation underlying host-parasite interaction.</title>
        <authorList>
            <person name="Jackson A.P."/>
            <person name="Otto T.D."/>
            <person name="Darby A."/>
            <person name="Ramaprasad A."/>
            <person name="Xia D."/>
            <person name="Echaide I.E."/>
            <person name="Farber M."/>
            <person name="Gahlot S."/>
            <person name="Gamble J."/>
            <person name="Gupta D."/>
            <person name="Gupta Y."/>
            <person name="Jackson L."/>
            <person name="Malandrin L."/>
            <person name="Malas T.B."/>
            <person name="Moussa E."/>
            <person name="Nair M."/>
            <person name="Reid A.J."/>
            <person name="Sanders M."/>
            <person name="Sharma J."/>
            <person name="Tracey A."/>
            <person name="Quail M.A."/>
            <person name="Weir W."/>
            <person name="Wastling J.M."/>
            <person name="Hall N."/>
            <person name="Willadsen P."/>
            <person name="Lingelbach K."/>
            <person name="Shiels B."/>
            <person name="Tait A."/>
            <person name="Berriman M."/>
            <person name="Allred D.R."/>
            <person name="Pain A."/>
        </authorList>
    </citation>
    <scope>NUCLEOTIDE SEQUENCE [LARGE SCALE GENOMIC DNA]</scope>
    <source>
        <strain evidence="3">Bond</strain>
    </source>
</reference>
<dbReference type="RefSeq" id="XP_012768903.1">
    <property type="nucleotide sequence ID" value="XM_012913449.1"/>
</dbReference>
<dbReference type="EMBL" id="LK391709">
    <property type="protein sequence ID" value="CDR96717.1"/>
    <property type="molecule type" value="Genomic_DNA"/>
</dbReference>
<evidence type="ECO:0000313" key="2">
    <source>
        <dbReference type="EMBL" id="CDR96717.1"/>
    </source>
</evidence>
<dbReference type="AlphaFoldDB" id="A0A061D9R7"/>
<name>A0A061D9R7_BABBI</name>
<keyword evidence="1" id="KW-0472">Membrane</keyword>
<dbReference type="OMA" id="IIGDYSM"/>
<keyword evidence="1" id="KW-0812">Transmembrane</keyword>
<keyword evidence="3" id="KW-1185">Reference proteome</keyword>
<dbReference type="VEuPathDB" id="PiroplasmaDB:BBBOND_0306210"/>
<feature type="transmembrane region" description="Helical" evidence="1">
    <location>
        <begin position="160"/>
        <end position="180"/>
    </location>
</feature>
<dbReference type="Proteomes" id="UP000033188">
    <property type="component" value="Chromosome 3"/>
</dbReference>
<dbReference type="GeneID" id="24565258"/>
<evidence type="ECO:0000256" key="1">
    <source>
        <dbReference type="SAM" id="Phobius"/>
    </source>
</evidence>
<feature type="transmembrane region" description="Helical" evidence="1">
    <location>
        <begin position="68"/>
        <end position="89"/>
    </location>
</feature>
<dbReference type="OrthoDB" id="366139at2759"/>
<protein>
    <submittedName>
        <fullName evidence="2">Uncharacterized protein</fullName>
    </submittedName>
</protein>
<dbReference type="KEGG" id="bbig:BBBOND_0306210"/>
<accession>A0A061D9R7</accession>
<keyword evidence="1" id="KW-1133">Transmembrane helix</keyword>
<feature type="transmembrane region" description="Helical" evidence="1">
    <location>
        <begin position="134"/>
        <end position="154"/>
    </location>
</feature>
<sequence>MHRIRALFRRAFTPTNGSINVTLSGNDAVCAPQKKLAFRRLVCDRLSLSSYSLLDDDFRRLSRYNCSVLTTNKFVFTGLSAFLVVPGGFALLTTPSEVSYDLTSHQFKLSSATLSWLSATALTFYLTRYHKPQICFSIGVTLVGLLGSWGSLIAELYSEFGCYCGLLTSYMLFGVAVCPYRLRPLRLTGNETLSQFILFTGLRVFNHDPGSALGPGGSRSTPLMPVCVAKPIFWTAGLNTLLLLLTAWRRYYVKEKLATSKPEDIIRRYEATHGRPD</sequence>
<evidence type="ECO:0000313" key="3">
    <source>
        <dbReference type="Proteomes" id="UP000033188"/>
    </source>
</evidence>
<gene>
    <name evidence="2" type="ORF">BBBOND_0306210</name>
</gene>
<organism evidence="2 3">
    <name type="scientific">Babesia bigemina</name>
    <dbReference type="NCBI Taxonomy" id="5866"/>
    <lineage>
        <taxon>Eukaryota</taxon>
        <taxon>Sar</taxon>
        <taxon>Alveolata</taxon>
        <taxon>Apicomplexa</taxon>
        <taxon>Aconoidasida</taxon>
        <taxon>Piroplasmida</taxon>
        <taxon>Babesiidae</taxon>
        <taxon>Babesia</taxon>
    </lineage>
</organism>
<proteinExistence type="predicted"/>